<dbReference type="Gene3D" id="3.40.50.300">
    <property type="entry name" value="P-loop containing nucleotide triphosphate hydrolases"/>
    <property type="match status" value="1"/>
</dbReference>
<dbReference type="Pfam" id="PF00009">
    <property type="entry name" value="GTP_EFTU"/>
    <property type="match status" value="1"/>
</dbReference>
<evidence type="ECO:0000313" key="9">
    <source>
        <dbReference type="Proteomes" id="UP000553343"/>
    </source>
</evidence>
<dbReference type="NCBIfam" id="NF009891">
    <property type="entry name" value="PRK13351.1-1"/>
    <property type="match status" value="1"/>
</dbReference>
<dbReference type="Gene3D" id="3.30.70.870">
    <property type="entry name" value="Elongation Factor G (Translational Gtpase), domain 3"/>
    <property type="match status" value="1"/>
</dbReference>
<dbReference type="SMART" id="SM00838">
    <property type="entry name" value="EFG_C"/>
    <property type="match status" value="1"/>
</dbReference>
<dbReference type="InterPro" id="IPR053905">
    <property type="entry name" value="EF-G-like_DII"/>
</dbReference>
<comment type="function">
    <text evidence="6">Catalyzes the GTP-dependent ribosomal translocation step during translation elongation. During this step, the ribosome changes from the pre-translocational (PRE) to the post-translocational (POST) state as the newly formed A-site-bound peptidyl-tRNA and P-site-bound deacylated tRNA move to the P and E sites, respectively. Catalyzes the coordinated movement of the two tRNA molecules, the mRNA and conformational changes in the ribosome.</text>
</comment>
<dbReference type="Pfam" id="PF14492">
    <property type="entry name" value="EFG_III"/>
    <property type="match status" value="1"/>
</dbReference>
<evidence type="ECO:0000256" key="5">
    <source>
        <dbReference type="ARBA" id="ARBA00023134"/>
    </source>
</evidence>
<dbReference type="CDD" id="cd04088">
    <property type="entry name" value="EFG_mtEFG_II"/>
    <property type="match status" value="1"/>
</dbReference>
<keyword evidence="2" id="KW-0547">Nucleotide-binding</keyword>
<evidence type="ECO:0000256" key="6">
    <source>
        <dbReference type="ARBA" id="ARBA00024731"/>
    </source>
</evidence>
<protein>
    <recommendedName>
        <fullName evidence="1">Elongation factor G</fullName>
    </recommendedName>
</protein>
<evidence type="ECO:0000313" key="8">
    <source>
        <dbReference type="EMBL" id="NWH06508.1"/>
    </source>
</evidence>
<dbReference type="Gene3D" id="3.30.230.10">
    <property type="match status" value="1"/>
</dbReference>
<dbReference type="InterPro" id="IPR009000">
    <property type="entry name" value="Transl_B-barrel_sf"/>
</dbReference>
<dbReference type="InterPro" id="IPR041095">
    <property type="entry name" value="EFG_II"/>
</dbReference>
<dbReference type="GO" id="GO:0003746">
    <property type="term" value="F:translation elongation factor activity"/>
    <property type="evidence" value="ECO:0007669"/>
    <property type="project" value="UniProtKB-KW"/>
</dbReference>
<dbReference type="GO" id="GO:0005525">
    <property type="term" value="F:GTP binding"/>
    <property type="evidence" value="ECO:0007669"/>
    <property type="project" value="UniProtKB-KW"/>
</dbReference>
<dbReference type="InterPro" id="IPR020568">
    <property type="entry name" value="Ribosomal_Su5_D2-typ_SF"/>
</dbReference>
<dbReference type="InterPro" id="IPR014721">
    <property type="entry name" value="Ribsml_uS5_D2-typ_fold_subgr"/>
</dbReference>
<evidence type="ECO:0000259" key="7">
    <source>
        <dbReference type="PROSITE" id="PS51722"/>
    </source>
</evidence>
<dbReference type="AlphaFoldDB" id="A0A850TCM1"/>
<dbReference type="SUPFAM" id="SSF50447">
    <property type="entry name" value="Translation proteins"/>
    <property type="match status" value="1"/>
</dbReference>
<dbReference type="Gene3D" id="2.40.30.10">
    <property type="entry name" value="Translation factors"/>
    <property type="match status" value="1"/>
</dbReference>
<dbReference type="InterPro" id="IPR000640">
    <property type="entry name" value="EFG_V-like"/>
</dbReference>
<keyword evidence="9" id="KW-1185">Reference proteome</keyword>
<dbReference type="SUPFAM" id="SSF54980">
    <property type="entry name" value="EF-G C-terminal domain-like"/>
    <property type="match status" value="2"/>
</dbReference>
<sequence>MSEEIKSMRNVAFAGHGGAGKTTLAEAMLFKAGVTNRLGKVEEGNTVMDFQPEEIKKQQSINTSFIKYTHQKHVVTLMDTPGDQNFFSAAKTCFPVADSMAFVVDGVGGPSAMTEEAAASALEYNLPGFVIINKLDRERSDFSTAVAACDTSLKKKVIPVCYPIGKEDGFKGLVNIVSGEAFAYDADGQAQKIDIPADMADEIAADKEEFVENIAELDDDLLEKYLEGEELTEEEIKGAFRKGVLDAQFYPAICTSATKMIGIDVVFDFINDYMPSPLDRGAWIAKDADGNDVEVAPDPDAEFTGFVFATIVDPYAGRLSLFRVISGTLGKEGNVLNVTKDTKERFSQLLEIAGKEQKQINGALPGSIVAVAKLKSTLTGDTLTGGQAIQIPAPAPLPPCISFAISPKAKSDEDKIHEAVRKILQEDTGLTLRREEETRQTILSGRGLVHIEITAEKIQRKFNVGMDIATPKVAYRETFKKKVRVQGKHKKQSGGHGQYGDCWIELEPLPKGSGYEFVDKIVGGVIPKNYIPAVEAGIREAMQKGILAGFPCVDFRTTLDFGSYHSVDSSEMAFKTAGSLAFKNAAADANAVLLEPIMKVSVKAPDDATGDIMGDLNSRRGRVLGMDSEDDKQIINALVPMSEMLRYAPDLGSMTGGRGTFTMAFEQYDEVPPDLSKKIIEQANAEKEG</sequence>
<dbReference type="FunFam" id="3.30.70.240:FF:000001">
    <property type="entry name" value="Elongation factor G"/>
    <property type="match status" value="1"/>
</dbReference>
<organism evidence="8 9">
    <name type="scientific">Desulfobacter latus</name>
    <dbReference type="NCBI Taxonomy" id="2292"/>
    <lineage>
        <taxon>Bacteria</taxon>
        <taxon>Pseudomonadati</taxon>
        <taxon>Thermodesulfobacteriota</taxon>
        <taxon>Desulfobacteria</taxon>
        <taxon>Desulfobacterales</taxon>
        <taxon>Desulfobacteraceae</taxon>
        <taxon>Desulfobacter</taxon>
    </lineage>
</organism>
<keyword evidence="4" id="KW-0648">Protein biosynthesis</keyword>
<dbReference type="PROSITE" id="PS51722">
    <property type="entry name" value="G_TR_2"/>
    <property type="match status" value="1"/>
</dbReference>
<evidence type="ECO:0000256" key="4">
    <source>
        <dbReference type="ARBA" id="ARBA00022917"/>
    </source>
</evidence>
<dbReference type="InterPro" id="IPR027417">
    <property type="entry name" value="P-loop_NTPase"/>
</dbReference>
<dbReference type="SMART" id="SM00889">
    <property type="entry name" value="EFG_IV"/>
    <property type="match status" value="1"/>
</dbReference>
<proteinExistence type="predicted"/>
<evidence type="ECO:0000256" key="3">
    <source>
        <dbReference type="ARBA" id="ARBA00022768"/>
    </source>
</evidence>
<dbReference type="Pfam" id="PF22042">
    <property type="entry name" value="EF-G_D2"/>
    <property type="match status" value="1"/>
</dbReference>
<reference evidence="8 9" key="1">
    <citation type="submission" date="2020-06" db="EMBL/GenBank/DDBJ databases">
        <title>High-quality draft genome of sulfate reducer Desulfobacter latus type strain AcrS2 isolated from marine sediment.</title>
        <authorList>
            <person name="Hoppe M."/>
            <person name="Larsen C.K."/>
            <person name="Marshall I.P.G."/>
            <person name="Schramm A."/>
            <person name="Marietou A.G."/>
        </authorList>
    </citation>
    <scope>NUCLEOTIDE SEQUENCE [LARGE SCALE GENOMIC DNA]</scope>
    <source>
        <strain evidence="8 9">AcRS2</strain>
    </source>
</reference>
<dbReference type="InterPro" id="IPR035647">
    <property type="entry name" value="EFG_III/V"/>
</dbReference>
<dbReference type="SUPFAM" id="SSF54211">
    <property type="entry name" value="Ribosomal protein S5 domain 2-like"/>
    <property type="match status" value="1"/>
</dbReference>
<gene>
    <name evidence="8" type="ORF">HXW94_16215</name>
</gene>
<accession>A0A850TCM1</accession>
<keyword evidence="5" id="KW-0342">GTP-binding</keyword>
<dbReference type="RefSeq" id="WP_178367962.1">
    <property type="nucleotide sequence ID" value="NZ_JACADJ010000081.1"/>
</dbReference>
<keyword evidence="3 8" id="KW-0251">Elongation factor</keyword>
<dbReference type="InterPro" id="IPR005517">
    <property type="entry name" value="Transl_elong_EFG/EF2_IV"/>
</dbReference>
<dbReference type="InterPro" id="IPR000795">
    <property type="entry name" value="T_Tr_GTP-bd_dom"/>
</dbReference>
<evidence type="ECO:0000256" key="1">
    <source>
        <dbReference type="ARBA" id="ARBA00017872"/>
    </source>
</evidence>
<dbReference type="InterPro" id="IPR035649">
    <property type="entry name" value="EFG_V"/>
</dbReference>
<name>A0A850TCM1_9BACT</name>
<evidence type="ECO:0000256" key="2">
    <source>
        <dbReference type="ARBA" id="ARBA00022741"/>
    </source>
</evidence>
<dbReference type="Gene3D" id="3.30.70.240">
    <property type="match status" value="1"/>
</dbReference>
<dbReference type="PANTHER" id="PTHR43261:SF7">
    <property type="entry name" value="ELONGATION FACTOR G-LIKE PROTEIN"/>
    <property type="match status" value="1"/>
</dbReference>
<dbReference type="PANTHER" id="PTHR43261">
    <property type="entry name" value="TRANSLATION ELONGATION FACTOR G-RELATED"/>
    <property type="match status" value="1"/>
</dbReference>
<dbReference type="CDD" id="cd01434">
    <property type="entry name" value="EFG_mtEFG1_IV"/>
    <property type="match status" value="1"/>
</dbReference>
<dbReference type="GO" id="GO:0003924">
    <property type="term" value="F:GTPase activity"/>
    <property type="evidence" value="ECO:0007669"/>
    <property type="project" value="InterPro"/>
</dbReference>
<dbReference type="SUPFAM" id="SSF52540">
    <property type="entry name" value="P-loop containing nucleoside triphosphate hydrolases"/>
    <property type="match status" value="1"/>
</dbReference>
<dbReference type="NCBIfam" id="NF009381">
    <property type="entry name" value="PRK12740.1-5"/>
    <property type="match status" value="1"/>
</dbReference>
<dbReference type="Proteomes" id="UP000553343">
    <property type="component" value="Unassembled WGS sequence"/>
</dbReference>
<dbReference type="Pfam" id="PF03764">
    <property type="entry name" value="EFG_IV"/>
    <property type="match status" value="1"/>
</dbReference>
<feature type="domain" description="Tr-type G" evidence="7">
    <location>
        <begin position="6"/>
        <end position="278"/>
    </location>
</feature>
<dbReference type="GO" id="GO:0032790">
    <property type="term" value="P:ribosome disassembly"/>
    <property type="evidence" value="ECO:0007669"/>
    <property type="project" value="TreeGrafter"/>
</dbReference>
<comment type="caution">
    <text evidence="8">The sequence shown here is derived from an EMBL/GenBank/DDBJ whole genome shotgun (WGS) entry which is preliminary data.</text>
</comment>
<dbReference type="NCBIfam" id="NF009379">
    <property type="entry name" value="PRK12740.1-3"/>
    <property type="match status" value="1"/>
</dbReference>
<dbReference type="Pfam" id="PF00679">
    <property type="entry name" value="EFG_C"/>
    <property type="match status" value="1"/>
</dbReference>
<dbReference type="CDD" id="cd03713">
    <property type="entry name" value="EFG_mtEFG_C"/>
    <property type="match status" value="1"/>
</dbReference>
<dbReference type="FunFam" id="3.30.230.10:FF:000003">
    <property type="entry name" value="Elongation factor G"/>
    <property type="match status" value="1"/>
</dbReference>
<dbReference type="EMBL" id="JACADJ010000081">
    <property type="protein sequence ID" value="NWH06508.1"/>
    <property type="molecule type" value="Genomic_DNA"/>
</dbReference>
<dbReference type="InterPro" id="IPR047872">
    <property type="entry name" value="EFG_IV"/>
</dbReference>